<organism evidence="1 2">
    <name type="scientific">Trifolium medium</name>
    <dbReference type="NCBI Taxonomy" id="97028"/>
    <lineage>
        <taxon>Eukaryota</taxon>
        <taxon>Viridiplantae</taxon>
        <taxon>Streptophyta</taxon>
        <taxon>Embryophyta</taxon>
        <taxon>Tracheophyta</taxon>
        <taxon>Spermatophyta</taxon>
        <taxon>Magnoliopsida</taxon>
        <taxon>eudicotyledons</taxon>
        <taxon>Gunneridae</taxon>
        <taxon>Pentapetalae</taxon>
        <taxon>rosids</taxon>
        <taxon>fabids</taxon>
        <taxon>Fabales</taxon>
        <taxon>Fabaceae</taxon>
        <taxon>Papilionoideae</taxon>
        <taxon>50 kb inversion clade</taxon>
        <taxon>NPAAA clade</taxon>
        <taxon>Hologalegina</taxon>
        <taxon>IRL clade</taxon>
        <taxon>Trifolieae</taxon>
        <taxon>Trifolium</taxon>
    </lineage>
</organism>
<dbReference type="Proteomes" id="UP000265520">
    <property type="component" value="Unassembled WGS sequence"/>
</dbReference>
<keyword evidence="2" id="KW-1185">Reference proteome</keyword>
<comment type="caution">
    <text evidence="1">The sequence shown here is derived from an EMBL/GenBank/DDBJ whole genome shotgun (WGS) entry which is preliminary data.</text>
</comment>
<reference evidence="1 2" key="1">
    <citation type="journal article" date="2018" name="Front. Plant Sci.">
        <title>Red Clover (Trifolium pratense) and Zigzag Clover (T. medium) - A Picture of Genomic Similarities and Differences.</title>
        <authorList>
            <person name="Dluhosova J."/>
            <person name="Istvanek J."/>
            <person name="Nedelnik J."/>
            <person name="Repkova J."/>
        </authorList>
    </citation>
    <scope>NUCLEOTIDE SEQUENCE [LARGE SCALE GENOMIC DNA]</scope>
    <source>
        <strain evidence="2">cv. 10/8</strain>
        <tissue evidence="1">Leaf</tissue>
    </source>
</reference>
<protein>
    <submittedName>
        <fullName evidence="1">Uncharacterized protein</fullName>
    </submittedName>
</protein>
<evidence type="ECO:0000313" key="1">
    <source>
        <dbReference type="EMBL" id="MCH89813.1"/>
    </source>
</evidence>
<gene>
    <name evidence="1" type="ORF">A2U01_0010715</name>
</gene>
<proteinExistence type="predicted"/>
<accession>A0A392MR85</accession>
<dbReference type="AlphaFoldDB" id="A0A392MR85"/>
<name>A0A392MR85_9FABA</name>
<evidence type="ECO:0000313" key="2">
    <source>
        <dbReference type="Proteomes" id="UP000265520"/>
    </source>
</evidence>
<dbReference type="EMBL" id="LXQA010016961">
    <property type="protein sequence ID" value="MCH89813.1"/>
    <property type="molecule type" value="Genomic_DNA"/>
</dbReference>
<sequence length="130" mass="14840">MNVGGGLEMAIMLVMKDPWRFMETKVLGALTSQTRWCAKSLLRRKCVTCYGEFVEAVCQRDKNCYSDMCSVPLAALCNTIIEDDWHVFFECYWSRNCWTASGLATVVLPRPNVFTNAAELFDICKKEEMS</sequence>